<feature type="transmembrane region" description="Helical" evidence="6">
    <location>
        <begin position="133"/>
        <end position="154"/>
    </location>
</feature>
<feature type="transmembrane region" description="Helical" evidence="6">
    <location>
        <begin position="160"/>
        <end position="179"/>
    </location>
</feature>
<keyword evidence="2" id="KW-1003">Cell membrane</keyword>
<evidence type="ECO:0000256" key="3">
    <source>
        <dbReference type="ARBA" id="ARBA00022692"/>
    </source>
</evidence>
<feature type="transmembrane region" description="Helical" evidence="6">
    <location>
        <begin position="38"/>
        <end position="56"/>
    </location>
</feature>
<feature type="transmembrane region" description="Helical" evidence="6">
    <location>
        <begin position="218"/>
        <end position="239"/>
    </location>
</feature>
<comment type="caution">
    <text evidence="8">The sequence shown here is derived from an EMBL/GenBank/DDBJ whole genome shotgun (WGS) entry which is preliminary data.</text>
</comment>
<sequence length="299" mass="32808">MERKIVLKSEMLLFLTAAIWGFAFVAQRAGMQYVGPFTFNAVRFAIGSIVLVPFILRNRRNQLVKDINCEKKQFQQILYPAGIAGIILFIAISFQQIGIVYTTAGKAGFITGLYVIIVPILGIIWHQHPGVRTWFGAILAVTGLYLLCITGKFEVLRGDLLVFLSAFFWAGHVLFIGHYSSKIYPVLLACLQFAVCSLLSFAAAIMTELINLNGIIDGIIPILYAGLLSTGVAYTLQVVAQRVVPAANASIIMSLESVFAALGGWLILNESLQYRGLLGCCLILTGMIIVQLDPKHYDT</sequence>
<dbReference type="InterPro" id="IPR051258">
    <property type="entry name" value="Diverse_Substrate_Transporter"/>
</dbReference>
<reference evidence="8 9" key="1">
    <citation type="journal article" date="2016" name="Nat. Commun.">
        <title>Thousands of microbial genomes shed light on interconnected biogeochemical processes in an aquifer system.</title>
        <authorList>
            <person name="Anantharaman K."/>
            <person name="Brown C.T."/>
            <person name="Hug L.A."/>
            <person name="Sharon I."/>
            <person name="Castelle C.J."/>
            <person name="Probst A.J."/>
            <person name="Thomas B.C."/>
            <person name="Singh A."/>
            <person name="Wilkins M.J."/>
            <person name="Karaoz U."/>
            <person name="Brodie E.L."/>
            <person name="Williams K.H."/>
            <person name="Hubbard S.S."/>
            <person name="Banfield J.F."/>
        </authorList>
    </citation>
    <scope>NUCLEOTIDE SEQUENCE [LARGE SCALE GENOMIC DNA]</scope>
</reference>
<evidence type="ECO:0000259" key="7">
    <source>
        <dbReference type="Pfam" id="PF00892"/>
    </source>
</evidence>
<feature type="transmembrane region" description="Helical" evidence="6">
    <location>
        <begin position="77"/>
        <end position="101"/>
    </location>
</feature>
<evidence type="ECO:0000256" key="5">
    <source>
        <dbReference type="ARBA" id="ARBA00023136"/>
    </source>
</evidence>
<dbReference type="PANTHER" id="PTHR42920:SF5">
    <property type="entry name" value="EAMA DOMAIN-CONTAINING PROTEIN"/>
    <property type="match status" value="1"/>
</dbReference>
<dbReference type="Gene3D" id="1.10.3730.20">
    <property type="match status" value="1"/>
</dbReference>
<dbReference type="GO" id="GO:0005886">
    <property type="term" value="C:plasma membrane"/>
    <property type="evidence" value="ECO:0007669"/>
    <property type="project" value="UniProtKB-SubCell"/>
</dbReference>
<evidence type="ECO:0000256" key="1">
    <source>
        <dbReference type="ARBA" id="ARBA00004651"/>
    </source>
</evidence>
<keyword evidence="5 6" id="KW-0472">Membrane</keyword>
<dbReference type="SUPFAM" id="SSF103481">
    <property type="entry name" value="Multidrug resistance efflux transporter EmrE"/>
    <property type="match status" value="2"/>
</dbReference>
<name>A0A1F7RW75_9BACT</name>
<feature type="domain" description="EamA" evidence="7">
    <location>
        <begin position="157"/>
        <end position="290"/>
    </location>
</feature>
<organism evidence="8 9">
    <name type="scientific">Candidatus Schekmanbacteria bacterium RBG_13_48_7</name>
    <dbReference type="NCBI Taxonomy" id="1817878"/>
    <lineage>
        <taxon>Bacteria</taxon>
        <taxon>Candidatus Schekmaniibacteriota</taxon>
    </lineage>
</organism>
<protein>
    <recommendedName>
        <fullName evidence="7">EamA domain-containing protein</fullName>
    </recommendedName>
</protein>
<gene>
    <name evidence="8" type="ORF">A2161_04455</name>
</gene>
<feature type="transmembrane region" description="Helical" evidence="6">
    <location>
        <begin position="186"/>
        <end position="206"/>
    </location>
</feature>
<dbReference type="PANTHER" id="PTHR42920">
    <property type="entry name" value="OS03G0707200 PROTEIN-RELATED"/>
    <property type="match status" value="1"/>
</dbReference>
<feature type="domain" description="EamA" evidence="7">
    <location>
        <begin position="10"/>
        <end position="147"/>
    </location>
</feature>
<evidence type="ECO:0000313" key="9">
    <source>
        <dbReference type="Proteomes" id="UP000179266"/>
    </source>
</evidence>
<keyword evidence="4 6" id="KW-1133">Transmembrane helix</keyword>
<proteinExistence type="predicted"/>
<comment type="subcellular location">
    <subcellularLocation>
        <location evidence="1">Cell membrane</location>
        <topology evidence="1">Multi-pass membrane protein</topology>
    </subcellularLocation>
</comment>
<accession>A0A1F7RW75</accession>
<evidence type="ECO:0000313" key="8">
    <source>
        <dbReference type="EMBL" id="OGL45308.1"/>
    </source>
</evidence>
<dbReference type="EMBL" id="MGDD01000183">
    <property type="protein sequence ID" value="OGL45308.1"/>
    <property type="molecule type" value="Genomic_DNA"/>
</dbReference>
<feature type="transmembrane region" description="Helical" evidence="6">
    <location>
        <begin position="246"/>
        <end position="268"/>
    </location>
</feature>
<feature type="transmembrane region" description="Helical" evidence="6">
    <location>
        <begin position="274"/>
        <end position="292"/>
    </location>
</feature>
<dbReference type="AlphaFoldDB" id="A0A1F7RW75"/>
<evidence type="ECO:0000256" key="4">
    <source>
        <dbReference type="ARBA" id="ARBA00022989"/>
    </source>
</evidence>
<dbReference type="InterPro" id="IPR000620">
    <property type="entry name" value="EamA_dom"/>
</dbReference>
<evidence type="ECO:0000256" key="6">
    <source>
        <dbReference type="SAM" id="Phobius"/>
    </source>
</evidence>
<keyword evidence="3 6" id="KW-0812">Transmembrane</keyword>
<evidence type="ECO:0000256" key="2">
    <source>
        <dbReference type="ARBA" id="ARBA00022475"/>
    </source>
</evidence>
<dbReference type="Proteomes" id="UP000179266">
    <property type="component" value="Unassembled WGS sequence"/>
</dbReference>
<dbReference type="Pfam" id="PF00892">
    <property type="entry name" value="EamA"/>
    <property type="match status" value="2"/>
</dbReference>
<dbReference type="InterPro" id="IPR037185">
    <property type="entry name" value="EmrE-like"/>
</dbReference>
<feature type="transmembrane region" description="Helical" evidence="6">
    <location>
        <begin position="107"/>
        <end position="126"/>
    </location>
</feature>